<evidence type="ECO:0000259" key="2">
    <source>
        <dbReference type="Pfam" id="PF01243"/>
    </source>
</evidence>
<gene>
    <name evidence="3" type="ORF">AMETH_1206</name>
</gene>
<dbReference type="GO" id="GO:0016627">
    <property type="term" value="F:oxidoreductase activity, acting on the CH-CH group of donors"/>
    <property type="evidence" value="ECO:0007669"/>
    <property type="project" value="TreeGrafter"/>
</dbReference>
<dbReference type="PANTHER" id="PTHR35176:SF6">
    <property type="entry name" value="HEME OXYGENASE HI_0854-RELATED"/>
    <property type="match status" value="1"/>
</dbReference>
<dbReference type="InterPro" id="IPR052019">
    <property type="entry name" value="F420H2_bilvrd_red/Heme_oxyg"/>
</dbReference>
<dbReference type="AlphaFoldDB" id="A0A076MKA4"/>
<sequence>MNPEEVAEFLHAGHTALVASHRSDRTIHLVPMWYEIVDGNPSMWSFARSQKVLNLRRDPTVTVLVEAGSEYQELRGVQLTGKARIVDDPAEVLRIGAQIHRKYNAPAEAGPQELPEALRRQAAKRVVIVVTVDRTASWDHRKLGGGY</sequence>
<dbReference type="HOGENOM" id="CLU_123922_5_0_11"/>
<dbReference type="STRING" id="1068978.AMETH_1206"/>
<name>A0A076MKA4_AMYME</name>
<dbReference type="InterPro" id="IPR011576">
    <property type="entry name" value="Pyridox_Oxase_N"/>
</dbReference>
<dbReference type="eggNOG" id="COG3871">
    <property type="taxonomic scope" value="Bacteria"/>
</dbReference>
<keyword evidence="4" id="KW-1185">Reference proteome</keyword>
<reference evidence="3 4" key="1">
    <citation type="submission" date="2014-07" db="EMBL/GenBank/DDBJ databases">
        <title>Whole Genome Sequence of the Amycolatopsis methanolica 239.</title>
        <authorList>
            <person name="Tang B."/>
        </authorList>
    </citation>
    <scope>NUCLEOTIDE SEQUENCE [LARGE SCALE GENOMIC DNA]</scope>
    <source>
        <strain evidence="3 4">239</strain>
    </source>
</reference>
<feature type="domain" description="Pyridoxamine 5'-phosphate oxidase N-terminal" evidence="2">
    <location>
        <begin position="4"/>
        <end position="138"/>
    </location>
</feature>
<dbReference type="EMBL" id="CP009110">
    <property type="protein sequence ID" value="AIJ21298.1"/>
    <property type="molecule type" value="Genomic_DNA"/>
</dbReference>
<dbReference type="PATRIC" id="fig|1068978.7.peg.1270"/>
<organism evidence="3 4">
    <name type="scientific">Amycolatopsis methanolica 239</name>
    <dbReference type="NCBI Taxonomy" id="1068978"/>
    <lineage>
        <taxon>Bacteria</taxon>
        <taxon>Bacillati</taxon>
        <taxon>Actinomycetota</taxon>
        <taxon>Actinomycetes</taxon>
        <taxon>Pseudonocardiales</taxon>
        <taxon>Pseudonocardiaceae</taxon>
        <taxon>Amycolatopsis</taxon>
        <taxon>Amycolatopsis methanolica group</taxon>
    </lineage>
</organism>
<dbReference type="InterPro" id="IPR012349">
    <property type="entry name" value="Split_barrel_FMN-bd"/>
</dbReference>
<dbReference type="Pfam" id="PF01243">
    <property type="entry name" value="PNPOx_N"/>
    <property type="match status" value="1"/>
</dbReference>
<keyword evidence="1" id="KW-0560">Oxidoreductase</keyword>
<dbReference type="GO" id="GO:0005829">
    <property type="term" value="C:cytosol"/>
    <property type="evidence" value="ECO:0007669"/>
    <property type="project" value="TreeGrafter"/>
</dbReference>
<accession>A0A076MKA4</accession>
<evidence type="ECO:0000256" key="1">
    <source>
        <dbReference type="ARBA" id="ARBA00023002"/>
    </source>
</evidence>
<evidence type="ECO:0000313" key="4">
    <source>
        <dbReference type="Proteomes" id="UP000062973"/>
    </source>
</evidence>
<protein>
    <submittedName>
        <fullName evidence="3">Pyridoxamine 5'-phosphate oxidase-like FMN-binding protein</fullName>
    </submittedName>
</protein>
<dbReference type="KEGG" id="amq:AMETH_1206"/>
<proteinExistence type="predicted"/>
<dbReference type="PANTHER" id="PTHR35176">
    <property type="entry name" value="HEME OXYGENASE HI_0854-RELATED"/>
    <property type="match status" value="1"/>
</dbReference>
<dbReference type="GO" id="GO:0070967">
    <property type="term" value="F:coenzyme F420 binding"/>
    <property type="evidence" value="ECO:0007669"/>
    <property type="project" value="TreeGrafter"/>
</dbReference>
<dbReference type="Proteomes" id="UP000062973">
    <property type="component" value="Chromosome"/>
</dbReference>
<dbReference type="SUPFAM" id="SSF50475">
    <property type="entry name" value="FMN-binding split barrel"/>
    <property type="match status" value="1"/>
</dbReference>
<dbReference type="Gene3D" id="2.30.110.10">
    <property type="entry name" value="Electron Transport, Fmn-binding Protein, Chain A"/>
    <property type="match status" value="1"/>
</dbReference>
<evidence type="ECO:0000313" key="3">
    <source>
        <dbReference type="EMBL" id="AIJ21298.1"/>
    </source>
</evidence>